<proteinExistence type="predicted"/>
<dbReference type="Pfam" id="PF14065">
    <property type="entry name" value="Pvc16_N"/>
    <property type="match status" value="1"/>
</dbReference>
<accession>A0A5J4SLE1</accession>
<dbReference type="EMBL" id="SNRY01000112">
    <property type="protein sequence ID" value="KAA6346946.1"/>
    <property type="molecule type" value="Genomic_DNA"/>
</dbReference>
<dbReference type="EMBL" id="SNRY01000147">
    <property type="protein sequence ID" value="KAA6346000.1"/>
    <property type="molecule type" value="Genomic_DNA"/>
</dbReference>
<feature type="domain" description="Pvc16 N-terminal" evidence="1">
    <location>
        <begin position="8"/>
        <end position="170"/>
    </location>
</feature>
<evidence type="ECO:0000259" key="1">
    <source>
        <dbReference type="Pfam" id="PF14065"/>
    </source>
</evidence>
<sequence>MIYKIIYSLNQQLNDYLKSCFRLTEDIAYVSSVKDNTSTFPANRVSVSIINIERELVGGIAYGRQNVSGTQSRKTAPGWQINLYALIAAVFSEKQYKESLQIMSGILTFIQKSNLLFIQGVSPSFSIEPINLSLQELSNLWSIFGGSYYPSLICKIRLITINEQEITDLSTLVNQADTKAGVKR</sequence>
<reference evidence="3" key="1">
    <citation type="submission" date="2019-03" db="EMBL/GenBank/DDBJ databases">
        <title>Single cell metagenomics reveals metabolic interactions within the superorganism composed of flagellate Streblomastix strix and complex community of Bacteroidetes bacteria on its surface.</title>
        <authorList>
            <person name="Treitli S.C."/>
            <person name="Kolisko M."/>
            <person name="Husnik F."/>
            <person name="Keeling P."/>
            <person name="Hampl V."/>
        </authorList>
    </citation>
    <scope>NUCLEOTIDE SEQUENCE</scope>
    <source>
        <strain evidence="3">STM</strain>
    </source>
</reference>
<name>A0A5J4SLE1_9ZZZZ</name>
<dbReference type="InterPro" id="IPR025351">
    <property type="entry name" value="Pvc16_N"/>
</dbReference>
<evidence type="ECO:0000313" key="3">
    <source>
        <dbReference type="EMBL" id="KAA6346946.1"/>
    </source>
</evidence>
<gene>
    <name evidence="3" type="ORF">EZS27_005580</name>
    <name evidence="2" type="ORF">EZS27_006480</name>
</gene>
<comment type="caution">
    <text evidence="3">The sequence shown here is derived from an EMBL/GenBank/DDBJ whole genome shotgun (WGS) entry which is preliminary data.</text>
</comment>
<protein>
    <recommendedName>
        <fullName evidence="1">Pvc16 N-terminal domain-containing protein</fullName>
    </recommendedName>
</protein>
<organism evidence="3">
    <name type="scientific">termite gut metagenome</name>
    <dbReference type="NCBI Taxonomy" id="433724"/>
    <lineage>
        <taxon>unclassified sequences</taxon>
        <taxon>metagenomes</taxon>
        <taxon>organismal metagenomes</taxon>
    </lineage>
</organism>
<dbReference type="AlphaFoldDB" id="A0A5J4SLE1"/>
<evidence type="ECO:0000313" key="2">
    <source>
        <dbReference type="EMBL" id="KAA6346000.1"/>
    </source>
</evidence>